<name>A0A0F9L476_9ZZZZ</name>
<organism evidence="1">
    <name type="scientific">marine sediment metagenome</name>
    <dbReference type="NCBI Taxonomy" id="412755"/>
    <lineage>
        <taxon>unclassified sequences</taxon>
        <taxon>metagenomes</taxon>
        <taxon>ecological metagenomes</taxon>
    </lineage>
</organism>
<comment type="caution">
    <text evidence="1">The sequence shown here is derived from an EMBL/GenBank/DDBJ whole genome shotgun (WGS) entry which is preliminary data.</text>
</comment>
<dbReference type="AlphaFoldDB" id="A0A0F9L476"/>
<reference evidence="1" key="1">
    <citation type="journal article" date="2015" name="Nature">
        <title>Complex archaea that bridge the gap between prokaryotes and eukaryotes.</title>
        <authorList>
            <person name="Spang A."/>
            <person name="Saw J.H."/>
            <person name="Jorgensen S.L."/>
            <person name="Zaremba-Niedzwiedzka K."/>
            <person name="Martijn J."/>
            <person name="Lind A.E."/>
            <person name="van Eijk R."/>
            <person name="Schleper C."/>
            <person name="Guy L."/>
            <person name="Ettema T.J."/>
        </authorList>
    </citation>
    <scope>NUCLEOTIDE SEQUENCE</scope>
</reference>
<evidence type="ECO:0000313" key="1">
    <source>
        <dbReference type="EMBL" id="KKM88518.1"/>
    </source>
</evidence>
<accession>A0A0F9L476</accession>
<protein>
    <submittedName>
        <fullName evidence="1">Uncharacterized protein</fullName>
    </submittedName>
</protein>
<proteinExistence type="predicted"/>
<dbReference type="EMBL" id="LAZR01006948">
    <property type="protein sequence ID" value="KKM88518.1"/>
    <property type="molecule type" value="Genomic_DNA"/>
</dbReference>
<gene>
    <name evidence="1" type="ORF">LCGC14_1257820</name>
</gene>
<sequence length="63" mass="7145">MRTYNCEICKREIGNVNRTLTTEFPMIYSGEITICGDLCTICEIKLKKKLGLAVEDLKEETTA</sequence>